<sequence>MALLNDSLEIRLCSPDYQEDWGVLGDPMHVVLTKIRSSADVLEIGVDADSPQRELLMREMCGVVVRFRGRCEFIGHVYRRAGGVRPDAPITVYARSEDEVFDQTLAWVMPTPAVFSGSWAGLYSSSKIEAEAEKDTAQSFPDPFMDPGHYMWVWPYTDSTTWTFRRKPAVVGELIAPMLVSNLKRVGYRRGTLWSVHPSTPAGDGLIEGAGIYLPSAFGAPYQVVDAARWGSPTEAVPWAFGFDGFSPRFQTLREVMAAFQTWADQHNNSFNVVASGEIGGGAYNVRVGYEACPDPYPVPLSVAAGTVIDGAWSMAEHTASRVILGGPGEQEARLFQERQQLDREQHGRVIEVFKDATGAKLLALNQEGYEDFPRFYFVDPAVPQGYKNRARAYFDQQGARYLAEAAPETEVSVELQETSEIYYGGESGYVLGQIVSIDLGWMVLRKRVEKVTIALSRDSGLTVTPQVGSEVASSDEVQARALRAVADRQRRDNSSR</sequence>
<keyword evidence="3" id="KW-1185">Reference proteome</keyword>
<protein>
    <recommendedName>
        <fullName evidence="4">Minor tail protein</fullName>
    </recommendedName>
</protein>
<evidence type="ECO:0000313" key="1">
    <source>
        <dbReference type="EMBL" id="QAB18335.1"/>
    </source>
</evidence>
<organism evidence="1 3">
    <name type="scientific">Leucobacter muris</name>
    <dbReference type="NCBI Taxonomy" id="1935379"/>
    <lineage>
        <taxon>Bacteria</taxon>
        <taxon>Bacillati</taxon>
        <taxon>Actinomycetota</taxon>
        <taxon>Actinomycetes</taxon>
        <taxon>Micrococcales</taxon>
        <taxon>Microbacteriaceae</taxon>
        <taxon>Leucobacter</taxon>
    </lineage>
</organism>
<evidence type="ECO:0000313" key="3">
    <source>
        <dbReference type="Proteomes" id="UP000285768"/>
    </source>
</evidence>
<gene>
    <name evidence="1" type="ORF">Leucomu_10770</name>
    <name evidence="2" type="ORF">Leucomu_13200</name>
</gene>
<dbReference type="EMBL" id="CP035037">
    <property type="protein sequence ID" value="QAB18738.1"/>
    <property type="molecule type" value="Genomic_DNA"/>
</dbReference>
<proteinExistence type="predicted"/>
<accession>A0ABX5QH28</accession>
<evidence type="ECO:0008006" key="4">
    <source>
        <dbReference type="Google" id="ProtNLM"/>
    </source>
</evidence>
<reference evidence="1 3" key="1">
    <citation type="submission" date="2019-01" db="EMBL/GenBank/DDBJ databases">
        <title>Leucobacter muris sp. nov. isolated from the nose of a laboratory mouse.</title>
        <authorList>
            <person name="Benga L."/>
            <person name="Sproeer C."/>
            <person name="Schumann P."/>
            <person name="Verbarg S."/>
            <person name="Bunk B."/>
            <person name="Engelhardt E."/>
            <person name="Benten P.M."/>
            <person name="Sager M."/>
        </authorList>
    </citation>
    <scope>NUCLEOTIDE SEQUENCE [LARGE SCALE GENOMIC DNA]</scope>
    <source>
        <strain evidence="1 3">DSM 101948</strain>
    </source>
</reference>
<dbReference type="Proteomes" id="UP000285768">
    <property type="component" value="Chromosome"/>
</dbReference>
<name>A0ABX5QH28_9MICO</name>
<dbReference type="RefSeq" id="WP_128387226.1">
    <property type="nucleotide sequence ID" value="NZ_CP035037.1"/>
</dbReference>
<dbReference type="EMBL" id="CP035037">
    <property type="protein sequence ID" value="QAB18335.1"/>
    <property type="molecule type" value="Genomic_DNA"/>
</dbReference>
<evidence type="ECO:0000313" key="2">
    <source>
        <dbReference type="EMBL" id="QAB18738.1"/>
    </source>
</evidence>